<organism evidence="1">
    <name type="scientific">Bacteriophage sp</name>
    <dbReference type="NCBI Taxonomy" id="38018"/>
    <lineage>
        <taxon>Viruses</taxon>
    </lineage>
</organism>
<sequence>MIFSINGTMWQVQYKNSNSGELKRSDGTISLGVTDRNIHTIYLSNALRGFMQRKVLIHEVCHAICMSYDVYLPIEQEEILCDFVATYGDEVFDIVDMVLGAIRRAG</sequence>
<protein>
    <recommendedName>
        <fullName evidence="2">SprT-like domain-containing protein</fullName>
    </recommendedName>
</protein>
<reference evidence="1" key="1">
    <citation type="journal article" date="2021" name="Proc. Natl. Acad. Sci. U.S.A.">
        <title>A Catalog of Tens of Thousands of Viruses from Human Metagenomes Reveals Hidden Associations with Chronic Diseases.</title>
        <authorList>
            <person name="Tisza M.J."/>
            <person name="Buck C.B."/>
        </authorList>
    </citation>
    <scope>NUCLEOTIDE SEQUENCE</scope>
    <source>
        <strain evidence="1">CtPNe1</strain>
    </source>
</reference>
<accession>A0A8D9PH85</accession>
<proteinExistence type="predicted"/>
<evidence type="ECO:0008006" key="2">
    <source>
        <dbReference type="Google" id="ProtNLM"/>
    </source>
</evidence>
<name>A0A8D9PH85_9VIRU</name>
<dbReference type="EMBL" id="BK029947">
    <property type="protein sequence ID" value="DAD56955.1"/>
    <property type="molecule type" value="Genomic_DNA"/>
</dbReference>
<evidence type="ECO:0000313" key="1">
    <source>
        <dbReference type="EMBL" id="DAD56955.1"/>
    </source>
</evidence>